<comment type="caution">
    <text evidence="1">The sequence shown here is derived from an EMBL/GenBank/DDBJ whole genome shotgun (WGS) entry which is preliminary data.</text>
</comment>
<evidence type="ECO:0000313" key="2">
    <source>
        <dbReference type="Proteomes" id="UP000821865"/>
    </source>
</evidence>
<proteinExistence type="predicted"/>
<reference evidence="1" key="1">
    <citation type="submission" date="2020-05" db="EMBL/GenBank/DDBJ databases">
        <title>Large-scale comparative analyses of tick genomes elucidate their genetic diversity and vector capacities.</title>
        <authorList>
            <person name="Jia N."/>
            <person name="Wang J."/>
            <person name="Shi W."/>
            <person name="Du L."/>
            <person name="Sun Y."/>
            <person name="Zhan W."/>
            <person name="Jiang J."/>
            <person name="Wang Q."/>
            <person name="Zhang B."/>
            <person name="Ji P."/>
            <person name="Sakyi L.B."/>
            <person name="Cui X."/>
            <person name="Yuan T."/>
            <person name="Jiang B."/>
            <person name="Yang W."/>
            <person name="Lam T.T.-Y."/>
            <person name="Chang Q."/>
            <person name="Ding S."/>
            <person name="Wang X."/>
            <person name="Zhu J."/>
            <person name="Ruan X."/>
            <person name="Zhao L."/>
            <person name="Wei J."/>
            <person name="Que T."/>
            <person name="Du C."/>
            <person name="Cheng J."/>
            <person name="Dai P."/>
            <person name="Han X."/>
            <person name="Huang E."/>
            <person name="Gao Y."/>
            <person name="Liu J."/>
            <person name="Shao H."/>
            <person name="Ye R."/>
            <person name="Li L."/>
            <person name="Wei W."/>
            <person name="Wang X."/>
            <person name="Wang C."/>
            <person name="Yang T."/>
            <person name="Huo Q."/>
            <person name="Li W."/>
            <person name="Guo W."/>
            <person name="Chen H."/>
            <person name="Zhou L."/>
            <person name="Ni X."/>
            <person name="Tian J."/>
            <person name="Zhou Y."/>
            <person name="Sheng Y."/>
            <person name="Liu T."/>
            <person name="Pan Y."/>
            <person name="Xia L."/>
            <person name="Li J."/>
            <person name="Zhao F."/>
            <person name="Cao W."/>
        </authorList>
    </citation>
    <scope>NUCLEOTIDE SEQUENCE</scope>
    <source>
        <strain evidence="1">Dsil-2018</strain>
    </source>
</reference>
<evidence type="ECO:0000313" key="1">
    <source>
        <dbReference type="EMBL" id="KAH7954789.1"/>
    </source>
</evidence>
<protein>
    <submittedName>
        <fullName evidence="1">Uncharacterized protein</fullName>
    </submittedName>
</protein>
<dbReference type="Proteomes" id="UP000821865">
    <property type="component" value="Chromosome 4"/>
</dbReference>
<accession>A0ACB8D090</accession>
<sequence length="496" mass="53623">MKFIDVGKGDVGAKLKVHTAECPPRVKLADVCDQDYRERLELIRSKYRATFGSDPEFYVRAPGRVNLIGEHIDYCGYAVLPMAVQQDILLACGHNSTAMLQLANVDSRYPSYSAPMDGLKIDDVQPCWHHYFMCGVKAAVEDAGACELGVSLPGLDVMVHGTVPQSAGLSSSSALVCAAALATLQANKAVAVPKVKLASLCAASERYIGTQGGGMDQAIAFLAEPGTAKLIEFDPLRTTSITLPEGATFVVANSLVEMNKAATSDFNVRVVECLIAAQVIAKARGLELRKQIKLGELQSLLQVPLHEMGTLAKNILHPAVYTRDELCTLFGMNDAQFEKCFLGKNTKYLQEKQMCNDFTFLQLHQRAVHVYEEASRVLQFKDVCEGSHGPLSLSEQLSKLGQLMNDSHTSCRDLYECSHPDLDLLVEISLQAGALGSRLTGAGWGGCSISLVPSDKLEAFLKEVGTKFYGKFGDSVAKDMAMFVTKPGSGAAIFVP</sequence>
<organism evidence="1 2">
    <name type="scientific">Dermacentor silvarum</name>
    <name type="common">Tick</name>
    <dbReference type="NCBI Taxonomy" id="543639"/>
    <lineage>
        <taxon>Eukaryota</taxon>
        <taxon>Metazoa</taxon>
        <taxon>Ecdysozoa</taxon>
        <taxon>Arthropoda</taxon>
        <taxon>Chelicerata</taxon>
        <taxon>Arachnida</taxon>
        <taxon>Acari</taxon>
        <taxon>Parasitiformes</taxon>
        <taxon>Ixodida</taxon>
        <taxon>Ixodoidea</taxon>
        <taxon>Ixodidae</taxon>
        <taxon>Rhipicephalinae</taxon>
        <taxon>Dermacentor</taxon>
    </lineage>
</organism>
<name>A0ACB8D090_DERSI</name>
<keyword evidence="2" id="KW-1185">Reference proteome</keyword>
<dbReference type="EMBL" id="CM023473">
    <property type="protein sequence ID" value="KAH7954789.1"/>
    <property type="molecule type" value="Genomic_DNA"/>
</dbReference>
<gene>
    <name evidence="1" type="ORF">HPB49_021849</name>
</gene>